<evidence type="ECO:0000256" key="1">
    <source>
        <dbReference type="PIRNR" id="PIRNR037226"/>
    </source>
</evidence>
<accession>A0ABS4ECK2</accession>
<dbReference type="InterPro" id="IPR052030">
    <property type="entry name" value="Peptidase_M20/M20A_hydrolases"/>
</dbReference>
<evidence type="ECO:0000313" key="3">
    <source>
        <dbReference type="EMBL" id="MBP1855689.1"/>
    </source>
</evidence>
<organism evidence="3 4">
    <name type="scientific">Metaclostridioides mangenotii</name>
    <dbReference type="NCBI Taxonomy" id="1540"/>
    <lineage>
        <taxon>Bacteria</taxon>
        <taxon>Bacillati</taxon>
        <taxon>Bacillota</taxon>
        <taxon>Clostridia</taxon>
        <taxon>Peptostreptococcales</taxon>
        <taxon>Peptostreptococcaceae</taxon>
        <taxon>Metaclostridioides</taxon>
    </lineage>
</organism>
<evidence type="ECO:0000259" key="2">
    <source>
        <dbReference type="Pfam" id="PF07687"/>
    </source>
</evidence>
<dbReference type="EMBL" id="JAGGJX010000004">
    <property type="protein sequence ID" value="MBP1855689.1"/>
    <property type="molecule type" value="Genomic_DNA"/>
</dbReference>
<dbReference type="InterPro" id="IPR017144">
    <property type="entry name" value="Xaa-Arg_dipeptidase"/>
</dbReference>
<dbReference type="InterPro" id="IPR017439">
    <property type="entry name" value="Amidohydrolase"/>
</dbReference>
<dbReference type="PANTHER" id="PTHR30575:SF3">
    <property type="entry name" value="PEPTIDASE M20 DIMERISATION DOMAIN-CONTAINING PROTEIN"/>
    <property type="match status" value="1"/>
</dbReference>
<dbReference type="Pfam" id="PF07687">
    <property type="entry name" value="M20_dimer"/>
    <property type="match status" value="1"/>
</dbReference>
<feature type="domain" description="Peptidase M20 dimerisation" evidence="2">
    <location>
        <begin position="200"/>
        <end position="297"/>
    </location>
</feature>
<keyword evidence="4" id="KW-1185">Reference proteome</keyword>
<sequence>MNKEQIKSLIIKTIDDNKDKIAEISRGIYENPEFGYKEFKTTESVSKFLEEELNLDVEKNIAVTGCKATVNSDKTGPHISILGELDGISCKDHKDANDIGASHTCGHNNQIAGMLGAAVGLIKSGVLDSLAGKITFMATPAEEFIELEYRQQLKDNGEITYFGGKQELVKRGHFDDIDMSMMFHSSDLNGDLALVGPESNGFVGKKVQFIGKESHAGSAPHEGINALNAAMLAINNVNALRETFQEKERVRFHPIITKGGDIVNVVPADVHMESYVRARTIDGMKDASEKVNRALKAGGYAVGADVKITEIPGYLPIIRYHEFDDLFRNNLIECGIQSDKIVDGGDFTGSFDFGDISHLMPTLHPMVAGVKGALHTRDYEIIDEELAYIVPAKAMALTVVDLLFDNAKVANEILADFTPAMSKEEYLEFLSEYDKTL</sequence>
<name>A0ABS4ECK2_9FIRM</name>
<dbReference type="SUPFAM" id="SSF55031">
    <property type="entry name" value="Bacterial exopeptidase dimerisation domain"/>
    <property type="match status" value="1"/>
</dbReference>
<comment type="caution">
    <text evidence="3">The sequence shown here is derived from an EMBL/GenBank/DDBJ whole genome shotgun (WGS) entry which is preliminary data.</text>
</comment>
<dbReference type="InterPro" id="IPR036264">
    <property type="entry name" value="Bact_exopeptidase_dim_dom"/>
</dbReference>
<proteinExistence type="inferred from homology"/>
<dbReference type="NCBIfam" id="TIGR01891">
    <property type="entry name" value="amidohydrolases"/>
    <property type="match status" value="1"/>
</dbReference>
<protein>
    <recommendedName>
        <fullName evidence="1">Peptidase M20 domain-containing protein 2</fullName>
    </recommendedName>
</protein>
<dbReference type="Gene3D" id="3.40.630.10">
    <property type="entry name" value="Zn peptidases"/>
    <property type="match status" value="1"/>
</dbReference>
<dbReference type="RefSeq" id="WP_209457100.1">
    <property type="nucleotide sequence ID" value="NZ_BAAACS010000004.1"/>
</dbReference>
<evidence type="ECO:0000313" key="4">
    <source>
        <dbReference type="Proteomes" id="UP000767291"/>
    </source>
</evidence>
<dbReference type="InterPro" id="IPR011650">
    <property type="entry name" value="Peptidase_M20_dimer"/>
</dbReference>
<dbReference type="Proteomes" id="UP000767291">
    <property type="component" value="Unassembled WGS sequence"/>
</dbReference>
<dbReference type="Gene3D" id="3.30.70.360">
    <property type="match status" value="1"/>
</dbReference>
<dbReference type="PANTHER" id="PTHR30575">
    <property type="entry name" value="PEPTIDASE M20"/>
    <property type="match status" value="1"/>
</dbReference>
<dbReference type="PIRSF" id="PIRSF037226">
    <property type="entry name" value="Amidohydrolase_ACY1L2_prd"/>
    <property type="match status" value="1"/>
</dbReference>
<comment type="similarity">
    <text evidence="1">Belongs to the peptidase M20A family.</text>
</comment>
<dbReference type="SUPFAM" id="SSF53187">
    <property type="entry name" value="Zn-dependent exopeptidases"/>
    <property type="match status" value="1"/>
</dbReference>
<reference evidence="3 4" key="1">
    <citation type="submission" date="2021-03" db="EMBL/GenBank/DDBJ databases">
        <title>Genomic Encyclopedia of Type Strains, Phase IV (KMG-IV): sequencing the most valuable type-strain genomes for metagenomic binning, comparative biology and taxonomic classification.</title>
        <authorList>
            <person name="Goeker M."/>
        </authorList>
    </citation>
    <scope>NUCLEOTIDE SEQUENCE [LARGE SCALE GENOMIC DNA]</scope>
    <source>
        <strain evidence="3 4">DSM 1289</strain>
    </source>
</reference>
<gene>
    <name evidence="3" type="ORF">J2Z43_002087</name>
</gene>